<dbReference type="OrthoDB" id="9801008at2"/>
<gene>
    <name evidence="2" type="ORF">NCTC10138_01662</name>
</gene>
<dbReference type="RefSeq" id="WP_052590061.1">
    <property type="nucleotide sequence ID" value="NZ_LR215048.1"/>
</dbReference>
<reference evidence="2 3" key="1">
    <citation type="submission" date="2019-01" db="EMBL/GenBank/DDBJ databases">
        <authorList>
            <consortium name="Pathogen Informatics"/>
        </authorList>
    </citation>
    <scope>NUCLEOTIDE SEQUENCE [LARGE SCALE GENOMIC DNA]</scope>
    <source>
        <strain evidence="2 3">NCTC10138</strain>
    </source>
</reference>
<evidence type="ECO:0000313" key="3">
    <source>
        <dbReference type="Proteomes" id="UP000289841"/>
    </source>
</evidence>
<name>A0A449BFP0_HAPAX</name>
<proteinExistence type="predicted"/>
<dbReference type="Gene3D" id="2.30.110.10">
    <property type="entry name" value="Electron Transport, Fmn-binding Protein, Chain A"/>
    <property type="match status" value="1"/>
</dbReference>
<sequence length="84" mass="9684">MKKEILIDVNKLHKKVKNFILCAIDEDGYPTAKAVLPAIKRDNVNKIYFVTNTSSKYVSNVENNSKTSVYFYNSLFYKGCLLRD</sequence>
<dbReference type="Proteomes" id="UP000289841">
    <property type="component" value="Chromosome"/>
</dbReference>
<accession>A0A449BFP0</accession>
<dbReference type="AlphaFoldDB" id="A0A449BFP0"/>
<organism evidence="2 3">
    <name type="scientific">Haploplasma axanthum</name>
    <name type="common">Acholeplasma axanthum</name>
    <dbReference type="NCBI Taxonomy" id="29552"/>
    <lineage>
        <taxon>Bacteria</taxon>
        <taxon>Bacillati</taxon>
        <taxon>Mycoplasmatota</taxon>
        <taxon>Mollicutes</taxon>
        <taxon>Acholeplasmatales</taxon>
        <taxon>Acholeplasmataceae</taxon>
        <taxon>Haploplasma</taxon>
    </lineage>
</organism>
<dbReference type="EMBL" id="LR215048">
    <property type="protein sequence ID" value="VEU81264.1"/>
    <property type="molecule type" value="Genomic_DNA"/>
</dbReference>
<evidence type="ECO:0000313" key="2">
    <source>
        <dbReference type="EMBL" id="VEU81264.1"/>
    </source>
</evidence>
<feature type="domain" description="Pyridoxamine 5'-phosphate oxidase N-terminal" evidence="1">
    <location>
        <begin position="15"/>
        <end position="73"/>
    </location>
</feature>
<keyword evidence="3" id="KW-1185">Reference proteome</keyword>
<dbReference type="InterPro" id="IPR012349">
    <property type="entry name" value="Split_barrel_FMN-bd"/>
</dbReference>
<protein>
    <submittedName>
        <fullName evidence="2">Uncharacterized stress protein (General stress protein 26)</fullName>
    </submittedName>
</protein>
<evidence type="ECO:0000259" key="1">
    <source>
        <dbReference type="Pfam" id="PF01243"/>
    </source>
</evidence>
<dbReference type="InterPro" id="IPR011576">
    <property type="entry name" value="Pyridox_Oxase_N"/>
</dbReference>
<dbReference type="SUPFAM" id="SSF50475">
    <property type="entry name" value="FMN-binding split barrel"/>
    <property type="match status" value="1"/>
</dbReference>
<dbReference type="Pfam" id="PF01243">
    <property type="entry name" value="PNPOx_N"/>
    <property type="match status" value="1"/>
</dbReference>
<dbReference type="KEGG" id="aaxa:NCTC10138_01662"/>
<dbReference type="STRING" id="1278311.GCA_000428705_01652"/>